<dbReference type="Gene3D" id="3.30.420.10">
    <property type="entry name" value="Ribonuclease H-like superfamily/Ribonuclease H"/>
    <property type="match status" value="1"/>
</dbReference>
<dbReference type="GO" id="GO:0015074">
    <property type="term" value="P:DNA integration"/>
    <property type="evidence" value="ECO:0007669"/>
    <property type="project" value="InterPro"/>
</dbReference>
<feature type="non-terminal residue" evidence="2">
    <location>
        <position position="276"/>
    </location>
</feature>
<dbReference type="PANTHER" id="PTHR37984">
    <property type="entry name" value="PROTEIN CBG26694"/>
    <property type="match status" value="1"/>
</dbReference>
<dbReference type="Pfam" id="PF00665">
    <property type="entry name" value="rve"/>
    <property type="match status" value="1"/>
</dbReference>
<dbReference type="Gene3D" id="1.10.340.70">
    <property type="match status" value="1"/>
</dbReference>
<dbReference type="AlphaFoldDB" id="A0A7K6J5J4"/>
<evidence type="ECO:0000313" key="3">
    <source>
        <dbReference type="Proteomes" id="UP000574967"/>
    </source>
</evidence>
<sequence length="276" mass="32088">IHQTHHWGSRALVDHFTRTIGCLGIFELANQTTRDCLVCQKVNRKQMKNMVHGGIKLAIRPFQSIQIDFTEMPPCQRWKYLLVIVDHFTHWVEAFPTTNNTAHTVSKVILEHIIPRFGMCHRVDSDRGTHFTSQVLQQLTTQLGIDWKLHVPWHPQSSGRVERMNQSIKKALTKLMLETKWTWVKCLPLALLRIRTQPRSYIGCSPYEMLYGLPYLASPHEFEAKDHGDTNVQKYIQQISENLKQLKEKGLLAQTPPLDHSLHHINPGDWVLIKTW</sequence>
<dbReference type="InterPro" id="IPR036397">
    <property type="entry name" value="RNaseH_sf"/>
</dbReference>
<protein>
    <submittedName>
        <fullName evidence="2">TF211 protein</fullName>
    </submittedName>
</protein>
<dbReference type="SUPFAM" id="SSF53098">
    <property type="entry name" value="Ribonuclease H-like"/>
    <property type="match status" value="1"/>
</dbReference>
<accession>A0A7K6J5J4</accession>
<dbReference type="GO" id="GO:0003676">
    <property type="term" value="F:nucleic acid binding"/>
    <property type="evidence" value="ECO:0007669"/>
    <property type="project" value="InterPro"/>
</dbReference>
<dbReference type="InterPro" id="IPR001584">
    <property type="entry name" value="Integrase_cat-core"/>
</dbReference>
<keyword evidence="3" id="KW-1185">Reference proteome</keyword>
<proteinExistence type="predicted"/>
<dbReference type="InterPro" id="IPR012337">
    <property type="entry name" value="RNaseH-like_sf"/>
</dbReference>
<dbReference type="PROSITE" id="PS50994">
    <property type="entry name" value="INTEGRASE"/>
    <property type="match status" value="1"/>
</dbReference>
<name>A0A7K6J5J4_9CORV</name>
<feature type="domain" description="Integrase catalytic" evidence="1">
    <location>
        <begin position="57"/>
        <end position="214"/>
    </location>
</feature>
<evidence type="ECO:0000259" key="1">
    <source>
        <dbReference type="PROSITE" id="PS50994"/>
    </source>
</evidence>
<evidence type="ECO:0000313" key="2">
    <source>
        <dbReference type="EMBL" id="NWV94911.1"/>
    </source>
</evidence>
<reference evidence="2 3" key="1">
    <citation type="submission" date="2019-09" db="EMBL/GenBank/DDBJ databases">
        <title>Bird 10,000 Genomes (B10K) Project - Family phase.</title>
        <authorList>
            <person name="Zhang G."/>
        </authorList>
    </citation>
    <scope>NUCLEOTIDE SEQUENCE [LARGE SCALE GENOMIC DNA]</scope>
    <source>
        <strain evidence="2">B10K-DU-029-43</strain>
        <tissue evidence="2">Heart</tissue>
    </source>
</reference>
<dbReference type="InterPro" id="IPR050951">
    <property type="entry name" value="Retrovirus_Pol_polyprotein"/>
</dbReference>
<dbReference type="EMBL" id="VZRQ01006443">
    <property type="protein sequence ID" value="NWV94911.1"/>
    <property type="molecule type" value="Genomic_DNA"/>
</dbReference>
<dbReference type="PANTHER" id="PTHR37984:SF5">
    <property type="entry name" value="PROTEIN NYNRIN-LIKE"/>
    <property type="match status" value="1"/>
</dbReference>
<comment type="caution">
    <text evidence="2">The sequence shown here is derived from an EMBL/GenBank/DDBJ whole genome shotgun (WGS) entry which is preliminary data.</text>
</comment>
<organism evidence="2 3">
    <name type="scientific">Machaerirhynchus nigripectus</name>
    <dbReference type="NCBI Taxonomy" id="1160894"/>
    <lineage>
        <taxon>Eukaryota</taxon>
        <taxon>Metazoa</taxon>
        <taxon>Chordata</taxon>
        <taxon>Craniata</taxon>
        <taxon>Vertebrata</taxon>
        <taxon>Euteleostomi</taxon>
        <taxon>Archelosauria</taxon>
        <taxon>Archosauria</taxon>
        <taxon>Dinosauria</taxon>
        <taxon>Saurischia</taxon>
        <taxon>Theropoda</taxon>
        <taxon>Coelurosauria</taxon>
        <taxon>Aves</taxon>
        <taxon>Neognathae</taxon>
        <taxon>Neoaves</taxon>
        <taxon>Telluraves</taxon>
        <taxon>Australaves</taxon>
        <taxon>Passeriformes</taxon>
        <taxon>Corvoidea</taxon>
        <taxon>Dicruridae</taxon>
        <taxon>Machaerirhynchus</taxon>
    </lineage>
</organism>
<dbReference type="Proteomes" id="UP000574967">
    <property type="component" value="Unassembled WGS sequence"/>
</dbReference>
<gene>
    <name evidence="2" type="primary">Tf211_1</name>
    <name evidence="2" type="ORF">MACNIG_R15899</name>
</gene>
<feature type="non-terminal residue" evidence="2">
    <location>
        <position position="1"/>
    </location>
</feature>